<dbReference type="NCBIfam" id="NF008164">
    <property type="entry name" value="PRK10917.1-2"/>
    <property type="match status" value="1"/>
</dbReference>
<evidence type="ECO:0000256" key="2">
    <source>
        <dbReference type="ARBA" id="ARBA00022763"/>
    </source>
</evidence>
<dbReference type="PROSITE" id="PS51194">
    <property type="entry name" value="HELICASE_CTER"/>
    <property type="match status" value="1"/>
</dbReference>
<dbReference type="GO" id="GO:0003677">
    <property type="term" value="F:DNA binding"/>
    <property type="evidence" value="ECO:0007669"/>
    <property type="project" value="UniProtKB-KW"/>
</dbReference>
<dbReference type="GO" id="GO:0005524">
    <property type="term" value="F:ATP binding"/>
    <property type="evidence" value="ECO:0007669"/>
    <property type="project" value="UniProtKB-KW"/>
</dbReference>
<dbReference type="RefSeq" id="WP_123286637.1">
    <property type="nucleotide sequence ID" value="NZ_JACIJB010000001.1"/>
</dbReference>
<dbReference type="Gene3D" id="2.40.50.140">
    <property type="entry name" value="Nucleic acid-binding proteins"/>
    <property type="match status" value="1"/>
</dbReference>
<dbReference type="GO" id="GO:0006281">
    <property type="term" value="P:DNA repair"/>
    <property type="evidence" value="ECO:0007669"/>
    <property type="project" value="UniProtKB-KW"/>
</dbReference>
<evidence type="ECO:0000259" key="9">
    <source>
        <dbReference type="PROSITE" id="PS51194"/>
    </source>
</evidence>
<dbReference type="Pfam" id="PF00270">
    <property type="entry name" value="DEAD"/>
    <property type="match status" value="1"/>
</dbReference>
<evidence type="ECO:0000256" key="4">
    <source>
        <dbReference type="ARBA" id="ARBA00022806"/>
    </source>
</evidence>
<dbReference type="Pfam" id="PF19833">
    <property type="entry name" value="RecG_dom3_C"/>
    <property type="match status" value="1"/>
</dbReference>
<dbReference type="InterPro" id="IPR011545">
    <property type="entry name" value="DEAD/DEAH_box_helicase_dom"/>
</dbReference>
<accession>A0A7W9E7F5</accession>
<dbReference type="InterPro" id="IPR014001">
    <property type="entry name" value="Helicase_ATP-bd"/>
</dbReference>
<dbReference type="SUPFAM" id="SSF50249">
    <property type="entry name" value="Nucleic acid-binding proteins"/>
    <property type="match status" value="1"/>
</dbReference>
<dbReference type="InterPro" id="IPR027417">
    <property type="entry name" value="P-loop_NTPase"/>
</dbReference>
<dbReference type="AlphaFoldDB" id="A0A7W9E7F5"/>
<evidence type="ECO:0000313" key="11">
    <source>
        <dbReference type="Proteomes" id="UP000548978"/>
    </source>
</evidence>
<gene>
    <name evidence="10" type="ORF">FHS65_000368</name>
</gene>
<dbReference type="Proteomes" id="UP000548978">
    <property type="component" value="Unassembled WGS sequence"/>
</dbReference>
<keyword evidence="3 10" id="KW-0378">Hydrolase</keyword>
<evidence type="ECO:0000313" key="10">
    <source>
        <dbReference type="EMBL" id="MBB5659650.1"/>
    </source>
</evidence>
<organism evidence="10 11">
    <name type="scientific">Brevundimonas halotolerans</name>
    <dbReference type="NCBI Taxonomy" id="69670"/>
    <lineage>
        <taxon>Bacteria</taxon>
        <taxon>Pseudomonadati</taxon>
        <taxon>Pseudomonadota</taxon>
        <taxon>Alphaproteobacteria</taxon>
        <taxon>Caulobacterales</taxon>
        <taxon>Caulobacteraceae</taxon>
        <taxon>Brevundimonas</taxon>
    </lineage>
</organism>
<dbReference type="GO" id="GO:0003678">
    <property type="term" value="F:DNA helicase activity"/>
    <property type="evidence" value="ECO:0007669"/>
    <property type="project" value="UniProtKB-EC"/>
</dbReference>
<dbReference type="PANTHER" id="PTHR47964">
    <property type="entry name" value="ATP-DEPENDENT DNA HELICASE HOMOLOG RECG, CHLOROPLASTIC"/>
    <property type="match status" value="1"/>
</dbReference>
<evidence type="ECO:0000256" key="5">
    <source>
        <dbReference type="ARBA" id="ARBA00022840"/>
    </source>
</evidence>
<feature type="domain" description="Helicase C-terminal" evidence="9">
    <location>
        <begin position="461"/>
        <end position="623"/>
    </location>
</feature>
<proteinExistence type="predicted"/>
<evidence type="ECO:0000256" key="6">
    <source>
        <dbReference type="ARBA" id="ARBA00023125"/>
    </source>
</evidence>
<keyword evidence="11" id="KW-1185">Reference proteome</keyword>
<reference evidence="10 11" key="1">
    <citation type="submission" date="2020-08" db="EMBL/GenBank/DDBJ databases">
        <title>Genomic Encyclopedia of Type Strains, Phase IV (KMG-IV): sequencing the most valuable type-strain genomes for metagenomic binning, comparative biology and taxonomic classification.</title>
        <authorList>
            <person name="Goeker M."/>
        </authorList>
    </citation>
    <scope>NUCLEOTIDE SEQUENCE [LARGE SCALE GENOMIC DNA]</scope>
    <source>
        <strain evidence="10 11">DSM 24448</strain>
    </source>
</reference>
<dbReference type="EC" id="3.6.4.12" evidence="10"/>
<name>A0A7W9E7F5_9CAUL</name>
<keyword evidence="2" id="KW-0227">DNA damage</keyword>
<dbReference type="GO" id="GO:0016787">
    <property type="term" value="F:hydrolase activity"/>
    <property type="evidence" value="ECO:0007669"/>
    <property type="project" value="UniProtKB-KW"/>
</dbReference>
<feature type="domain" description="Helicase ATP-binding" evidence="8">
    <location>
        <begin position="278"/>
        <end position="442"/>
    </location>
</feature>
<dbReference type="OrthoDB" id="9804325at2"/>
<dbReference type="InterPro" id="IPR012340">
    <property type="entry name" value="NA-bd_OB-fold"/>
</dbReference>
<comment type="caution">
    <text evidence="10">The sequence shown here is derived from an EMBL/GenBank/DDBJ whole genome shotgun (WGS) entry which is preliminary data.</text>
</comment>
<dbReference type="SMART" id="SM00490">
    <property type="entry name" value="HELICc"/>
    <property type="match status" value="1"/>
</dbReference>
<protein>
    <submittedName>
        <fullName evidence="10">ATP-dependent DNA helicase RecG</fullName>
        <ecNumber evidence="10">3.6.4.12</ecNumber>
    </submittedName>
</protein>
<dbReference type="InterPro" id="IPR047112">
    <property type="entry name" value="RecG/Mfd"/>
</dbReference>
<dbReference type="SMART" id="SM00487">
    <property type="entry name" value="DEXDc"/>
    <property type="match status" value="1"/>
</dbReference>
<dbReference type="PROSITE" id="PS51192">
    <property type="entry name" value="HELICASE_ATP_BIND_1"/>
    <property type="match status" value="1"/>
</dbReference>
<dbReference type="SUPFAM" id="SSF52540">
    <property type="entry name" value="P-loop containing nucleoside triphosphate hydrolases"/>
    <property type="match status" value="2"/>
</dbReference>
<keyword evidence="4 10" id="KW-0347">Helicase</keyword>
<dbReference type="PANTHER" id="PTHR47964:SF1">
    <property type="entry name" value="ATP-DEPENDENT DNA HELICASE HOMOLOG RECG, CHLOROPLASTIC"/>
    <property type="match status" value="1"/>
</dbReference>
<dbReference type="InterPro" id="IPR001650">
    <property type="entry name" value="Helicase_C-like"/>
</dbReference>
<dbReference type="Gene3D" id="3.40.50.300">
    <property type="entry name" value="P-loop containing nucleotide triphosphate hydrolases"/>
    <property type="match status" value="2"/>
</dbReference>
<keyword evidence="6" id="KW-0238">DNA-binding</keyword>
<evidence type="ECO:0000256" key="7">
    <source>
        <dbReference type="ARBA" id="ARBA00023204"/>
    </source>
</evidence>
<evidence type="ECO:0000259" key="8">
    <source>
        <dbReference type="PROSITE" id="PS51192"/>
    </source>
</evidence>
<dbReference type="EMBL" id="JACIJB010000001">
    <property type="protein sequence ID" value="MBB5659650.1"/>
    <property type="molecule type" value="Genomic_DNA"/>
</dbReference>
<evidence type="ECO:0000256" key="1">
    <source>
        <dbReference type="ARBA" id="ARBA00022741"/>
    </source>
</evidence>
<keyword evidence="7" id="KW-0234">DNA repair</keyword>
<keyword evidence="5" id="KW-0067">ATP-binding</keyword>
<evidence type="ECO:0000256" key="3">
    <source>
        <dbReference type="ARBA" id="ARBA00022801"/>
    </source>
</evidence>
<sequence>MRPEILFPLFVAVESLKGVGPRMAPAVHRLAGPLVRDLMFLAPTGLIRRREMTVQTAVAGEVGIFDLIIGGLTKPGRPGLPFKLRANDETGFLTLVWFGGSEAWIRKQCPDGERRIVSGKVETFNDLVQIAHPDYVVSAEKRDEIVPVEPVYPATQGITSRQVRKLVMTAMESLPDLAEWQDAAWLAKQAWPSWPDAMKALHAPESEIDLDPQAPARARLAFDELLAHQLALARRRRNRQAVRAPRLAPGAAAERLLAALPFTLTGAQQRAVADIRRDLASGEQMARLLQGDVGSGKTAVAALVLADAIDSGFQAALMAPTDILARQHHERLAPLFAEVGVACALLTGRDPASVRRPVLEGLAGGRLPLVIGTHALFQDSVQFHRLGLAVIDEQHRFGVRERQRLLDKGGADGAVHLLTMSATPIPRTLELTQYGELDVSRLDEKPPGRRPIKTAVLPLDRLGEVAVRLKAAIEGGAQAYWICPLIEESEHIDLAAAEDRARDLGKLMGRPVGLVHGRMPGPERETVMQSFLDGHLPLLVATTVVEVGVDVPNATLMVIEHAERFGLAQLHQLRGRIGRSDKPSACTLLYGQSETGLGKTAVERLDILRRTEDGFEIAEADFRIRGGGDPLGLKQSGFPAYRFADPMAHAGLIRAAADDAQLILGRDPGLTSNRGRAVQMLEALFDWRSGRPSGD</sequence>
<keyword evidence="1" id="KW-0547">Nucleotide-binding</keyword>
<dbReference type="Pfam" id="PF00271">
    <property type="entry name" value="Helicase_C"/>
    <property type="match status" value="1"/>
</dbReference>
<dbReference type="InterPro" id="IPR045562">
    <property type="entry name" value="RecG_dom3_C"/>
</dbReference>
<dbReference type="CDD" id="cd04488">
    <property type="entry name" value="RecG_wedge_OBF"/>
    <property type="match status" value="1"/>
</dbReference>